<dbReference type="PANTHER" id="PTHR31739:SF25">
    <property type="entry name" value="(E,E)-GERANYLLINALOOL SYNTHASE"/>
    <property type="match status" value="1"/>
</dbReference>
<evidence type="ECO:0000313" key="2">
    <source>
        <dbReference type="EMBL" id="KAF9888181.1"/>
    </source>
</evidence>
<reference evidence="2" key="1">
    <citation type="journal article" date="2019" name="Beilstein J. Org. Chem.">
        <title>Nanangenines: drimane sesquiterpenoids as the dominant metabolite cohort of a novel Australian fungus, Aspergillus nanangensis.</title>
        <authorList>
            <person name="Lacey H.J."/>
            <person name="Gilchrist C.L.M."/>
            <person name="Crombie A."/>
            <person name="Kalaitzis J.A."/>
            <person name="Vuong D."/>
            <person name="Rutledge P.J."/>
            <person name="Turner P."/>
            <person name="Pitt J.I."/>
            <person name="Lacey E."/>
            <person name="Chooi Y.H."/>
            <person name="Piggott A.M."/>
        </authorList>
    </citation>
    <scope>NUCLEOTIDE SEQUENCE</scope>
    <source>
        <strain evidence="2">MST-FP2251</strain>
    </source>
</reference>
<dbReference type="InterPro" id="IPR008930">
    <property type="entry name" value="Terpenoid_cyclase/PrenylTrfase"/>
</dbReference>
<dbReference type="Gene3D" id="1.50.10.20">
    <property type="match status" value="1"/>
</dbReference>
<organism evidence="2 3">
    <name type="scientific">Aspergillus nanangensis</name>
    <dbReference type="NCBI Taxonomy" id="2582783"/>
    <lineage>
        <taxon>Eukaryota</taxon>
        <taxon>Fungi</taxon>
        <taxon>Dikarya</taxon>
        <taxon>Ascomycota</taxon>
        <taxon>Pezizomycotina</taxon>
        <taxon>Eurotiomycetes</taxon>
        <taxon>Eurotiomycetidae</taxon>
        <taxon>Eurotiales</taxon>
        <taxon>Aspergillaceae</taxon>
        <taxon>Aspergillus</taxon>
        <taxon>Aspergillus subgen. Circumdati</taxon>
    </lineage>
</organism>
<dbReference type="GO" id="GO:0016102">
    <property type="term" value="P:diterpenoid biosynthetic process"/>
    <property type="evidence" value="ECO:0007669"/>
    <property type="project" value="TreeGrafter"/>
</dbReference>
<evidence type="ECO:0008006" key="4">
    <source>
        <dbReference type="Google" id="ProtNLM"/>
    </source>
</evidence>
<comment type="similarity">
    <text evidence="1">Belongs to the terpene synthase family.</text>
</comment>
<name>A0AAD4CKL8_ASPNN</name>
<gene>
    <name evidence="2" type="ORF">FE257_009176</name>
</gene>
<protein>
    <recommendedName>
        <fullName evidence="4">Ent-kaurene synthase</fullName>
    </recommendedName>
</protein>
<dbReference type="Proteomes" id="UP001194746">
    <property type="component" value="Unassembled WGS sequence"/>
</dbReference>
<dbReference type="EMBL" id="VCAU01000050">
    <property type="protein sequence ID" value="KAF9888181.1"/>
    <property type="molecule type" value="Genomic_DNA"/>
</dbReference>
<reference evidence="2" key="2">
    <citation type="submission" date="2020-02" db="EMBL/GenBank/DDBJ databases">
        <authorList>
            <person name="Gilchrist C.L.M."/>
            <person name="Chooi Y.-H."/>
        </authorList>
    </citation>
    <scope>NUCLEOTIDE SEQUENCE</scope>
    <source>
        <strain evidence="2">MST-FP2251</strain>
    </source>
</reference>
<evidence type="ECO:0000256" key="1">
    <source>
        <dbReference type="ARBA" id="ARBA00006333"/>
    </source>
</evidence>
<dbReference type="GO" id="GO:0010333">
    <property type="term" value="F:terpene synthase activity"/>
    <property type="evidence" value="ECO:0007669"/>
    <property type="project" value="InterPro"/>
</dbReference>
<keyword evidence="3" id="KW-1185">Reference proteome</keyword>
<dbReference type="Gene3D" id="1.50.10.160">
    <property type="match status" value="1"/>
</dbReference>
<evidence type="ECO:0000313" key="3">
    <source>
        <dbReference type="Proteomes" id="UP001194746"/>
    </source>
</evidence>
<sequence>MAPIDSLQSQARALMQYVAQAEGKTHAFGTLTSSLYDTAWVALVRKPDDNTTLLFPECFQYVLDTQLPSGGWECCHFEIDGIMNTLGGLLALKKNSDIHSQFTEQDIDSRIERAVGYLNKKFETWDVGSCDYVGFEILVPAMLSFLGKEGLSFDFPGYRLLMELNEKKLARIPPSVWSGKIQTTITHSLEAFAGTMDFTGLADQLVFGAMGSSPSSTAAYLMYTPGWNEDAERYLRDLVAERQKEGFGGVPGMYPTTGFEVLWIACTLLDNGFELGDLEGFKSMIQITDEFYESLGDLVSGFSRMSVGDADDTARSIFIRCLLGKPTTPERLIKKFEGPDHFLTYMFERHPSVTTNCNCLTAILESPDVAPYGSQIEKLTRYICASWSNPDLVFADKWNVSEFYPIMLMCDSLIRLLLHWDQGHLPEISEDLIREKVTLVLWQALMQTLQKQNRNGSWGERPSREITAYAIIALSNLASLPLVPQIRDQVDSAIEQGRTYIRTATDVPEVEYIWIAKTTYSPLRISKAYILAGLQAKNPKYSMTDRVMEVFDIPERALERSISMFTSFATLKGFPAWQVLGSLIEAHFFLGRLEKVHTAMFDREGMKKDNYLAFIPMTVCCANNLQRSFIKADILHDLMVLILRIYQLDEYMEHVVAKNFESSLQNIKDIIREIFRPAAGFRRNVKRVIGSTKESIIVPGELKNGQHSNGDSEPNLVHKSAMTTDLSALKGRFQQLVESIIDHPPVLRASPYDQHQLQRELRECLLSHLIQIDDSRQASQPDKGSKELQWLPQSSYHSWLHTVGASHSCAPLSLAYLLCLLPTEQRRGLSAEELYTVQDICMHLSNKARLENDRGSYARDQMENNLNSLDFPEFGAATDRKSQLGQIIGYERKCCRLGLDTLRELKARGKSSDCGDVLGLLEFYFFLTDIYNDVYIMKDISCRA</sequence>
<dbReference type="AlphaFoldDB" id="A0AAD4CKL8"/>
<dbReference type="PANTHER" id="PTHR31739">
    <property type="entry name" value="ENT-COPALYL DIPHOSPHATE SYNTHASE, CHLOROPLASTIC"/>
    <property type="match status" value="1"/>
</dbReference>
<dbReference type="SUPFAM" id="SSF48239">
    <property type="entry name" value="Terpenoid cyclases/Protein prenyltransferases"/>
    <property type="match status" value="1"/>
</dbReference>
<dbReference type="InterPro" id="IPR050148">
    <property type="entry name" value="Terpene_synthase-like"/>
</dbReference>
<comment type="caution">
    <text evidence="2">The sequence shown here is derived from an EMBL/GenBank/DDBJ whole genome shotgun (WGS) entry which is preliminary data.</text>
</comment>
<dbReference type="GO" id="GO:0000287">
    <property type="term" value="F:magnesium ion binding"/>
    <property type="evidence" value="ECO:0007669"/>
    <property type="project" value="TreeGrafter"/>
</dbReference>
<accession>A0AAD4CKL8</accession>
<proteinExistence type="inferred from homology"/>